<sequence length="69" mass="7311">MNQSRVDTWEVGLQLANVGEMDARMGGLRGSMAGSLPEALRGLRIAEVGDGCPLWRKQKDPASGRASGV</sequence>
<dbReference type="Proteomes" id="UP000315750">
    <property type="component" value="Chromosome"/>
</dbReference>
<dbReference type="KEGG" id="amuc:Pan181_29320"/>
<reference evidence="1 2" key="1">
    <citation type="submission" date="2019-02" db="EMBL/GenBank/DDBJ databases">
        <title>Deep-cultivation of Planctomycetes and their phenomic and genomic characterization uncovers novel biology.</title>
        <authorList>
            <person name="Wiegand S."/>
            <person name="Jogler M."/>
            <person name="Boedeker C."/>
            <person name="Pinto D."/>
            <person name="Vollmers J."/>
            <person name="Rivas-Marin E."/>
            <person name="Kohn T."/>
            <person name="Peeters S.H."/>
            <person name="Heuer A."/>
            <person name="Rast P."/>
            <person name="Oberbeckmann S."/>
            <person name="Bunk B."/>
            <person name="Jeske O."/>
            <person name="Meyerdierks A."/>
            <person name="Storesund J.E."/>
            <person name="Kallscheuer N."/>
            <person name="Luecker S."/>
            <person name="Lage O.M."/>
            <person name="Pohl T."/>
            <person name="Merkel B.J."/>
            <person name="Hornburger P."/>
            <person name="Mueller R.-W."/>
            <person name="Bruemmer F."/>
            <person name="Labrenz M."/>
            <person name="Spormann A.M."/>
            <person name="Op den Camp H."/>
            <person name="Overmann J."/>
            <person name="Amann R."/>
            <person name="Jetten M.S.M."/>
            <person name="Mascher T."/>
            <person name="Medema M.H."/>
            <person name="Devos D.P."/>
            <person name="Kaster A.-K."/>
            <person name="Ovreas L."/>
            <person name="Rohde M."/>
            <person name="Galperin M.Y."/>
            <person name="Jogler C."/>
        </authorList>
    </citation>
    <scope>NUCLEOTIDE SEQUENCE [LARGE SCALE GENOMIC DNA]</scope>
    <source>
        <strain evidence="1 2">Pan181</strain>
    </source>
</reference>
<accession>A0A518APS9</accession>
<keyword evidence="2" id="KW-1185">Reference proteome</keyword>
<organism evidence="1 2">
    <name type="scientific">Aeoliella mucimassa</name>
    <dbReference type="NCBI Taxonomy" id="2527972"/>
    <lineage>
        <taxon>Bacteria</taxon>
        <taxon>Pseudomonadati</taxon>
        <taxon>Planctomycetota</taxon>
        <taxon>Planctomycetia</taxon>
        <taxon>Pirellulales</taxon>
        <taxon>Lacipirellulaceae</taxon>
        <taxon>Aeoliella</taxon>
    </lineage>
</organism>
<dbReference type="EMBL" id="CP036278">
    <property type="protein sequence ID" value="QDU56722.1"/>
    <property type="molecule type" value="Genomic_DNA"/>
</dbReference>
<evidence type="ECO:0000313" key="1">
    <source>
        <dbReference type="EMBL" id="QDU56722.1"/>
    </source>
</evidence>
<protein>
    <submittedName>
        <fullName evidence="1">Uncharacterized protein</fullName>
    </submittedName>
</protein>
<name>A0A518APS9_9BACT</name>
<dbReference type="AlphaFoldDB" id="A0A518APS9"/>
<proteinExistence type="predicted"/>
<evidence type="ECO:0000313" key="2">
    <source>
        <dbReference type="Proteomes" id="UP000315750"/>
    </source>
</evidence>
<gene>
    <name evidence="1" type="ORF">Pan181_29320</name>
</gene>